<feature type="region of interest" description="Disordered" evidence="1">
    <location>
        <begin position="166"/>
        <end position="216"/>
    </location>
</feature>
<name>A0ABD3GJX3_9MARC</name>
<reference evidence="2 3" key="1">
    <citation type="submission" date="2024-09" db="EMBL/GenBank/DDBJ databases">
        <title>Chromosome-scale assembly of Riccia sorocarpa.</title>
        <authorList>
            <person name="Paukszto L."/>
        </authorList>
    </citation>
    <scope>NUCLEOTIDE SEQUENCE [LARGE SCALE GENOMIC DNA]</scope>
    <source>
        <strain evidence="2">LP-2024</strain>
        <tissue evidence="2">Aerial parts of the thallus</tissue>
    </source>
</reference>
<protein>
    <submittedName>
        <fullName evidence="2">Uncharacterized protein</fullName>
    </submittedName>
</protein>
<feature type="region of interest" description="Disordered" evidence="1">
    <location>
        <begin position="346"/>
        <end position="376"/>
    </location>
</feature>
<evidence type="ECO:0000256" key="1">
    <source>
        <dbReference type="SAM" id="MobiDB-lite"/>
    </source>
</evidence>
<dbReference type="EMBL" id="JBJQOH010000007">
    <property type="protein sequence ID" value="KAL3679515.1"/>
    <property type="molecule type" value="Genomic_DNA"/>
</dbReference>
<comment type="caution">
    <text evidence="2">The sequence shown here is derived from an EMBL/GenBank/DDBJ whole genome shotgun (WGS) entry which is preliminary data.</text>
</comment>
<proteinExistence type="predicted"/>
<accession>A0ABD3GJX3</accession>
<organism evidence="2 3">
    <name type="scientific">Riccia sorocarpa</name>
    <dbReference type="NCBI Taxonomy" id="122646"/>
    <lineage>
        <taxon>Eukaryota</taxon>
        <taxon>Viridiplantae</taxon>
        <taxon>Streptophyta</taxon>
        <taxon>Embryophyta</taxon>
        <taxon>Marchantiophyta</taxon>
        <taxon>Marchantiopsida</taxon>
        <taxon>Marchantiidae</taxon>
        <taxon>Marchantiales</taxon>
        <taxon>Ricciaceae</taxon>
        <taxon>Riccia</taxon>
    </lineage>
</organism>
<feature type="compositionally biased region" description="Basic and acidic residues" evidence="1">
    <location>
        <begin position="204"/>
        <end position="216"/>
    </location>
</feature>
<sequence length="453" mass="50126">MAESAMATAESKEVITLKEAKAWLQSKSAGGSRVVRARLSRIGFRGKATYVGCPMCAKSIYARDLCVHDITSPKSFYRLKAYLEDATGELEATAWKATRCFTGMLLEEYVAKEMREEESEILDRCIGSTWIVRLGRAENHRGYYVRIEYAEAVSRKVLFPCKSPSREVPDAESLPSSPMSTISAFGDGSTPGSTGTSTCEAEYQGEKHKSGSREASRGSFRRGFEAGFVTCTILVSVGMRVWELEGVLESGNGGSARVGNWRECSRSELEGVRKVGIGGSAQGQNWKKCARFDLEGVSGKRGVIESKAPFLLIVLKANSYCTTIVIEEFQVIHFASDFAKYTSVMEEPSSAQSTPGGSQATLRERRGREDDPVGPDDLATVANIHRVVSHEMLMEVFPEFVMVGNNRRLFRELARMSHIRIMTDCQSVPMVEAVAEGHPVYYRKDHARRARLQ</sequence>
<dbReference type="Gene3D" id="2.40.50.140">
    <property type="entry name" value="Nucleic acid-binding proteins"/>
    <property type="match status" value="1"/>
</dbReference>
<gene>
    <name evidence="2" type="ORF">R1sor_022471</name>
</gene>
<feature type="compositionally biased region" description="Low complexity" evidence="1">
    <location>
        <begin position="186"/>
        <end position="198"/>
    </location>
</feature>
<evidence type="ECO:0000313" key="3">
    <source>
        <dbReference type="Proteomes" id="UP001633002"/>
    </source>
</evidence>
<dbReference type="AlphaFoldDB" id="A0ABD3GJX3"/>
<feature type="compositionally biased region" description="Basic and acidic residues" evidence="1">
    <location>
        <begin position="362"/>
        <end position="371"/>
    </location>
</feature>
<dbReference type="InterPro" id="IPR012340">
    <property type="entry name" value="NA-bd_OB-fold"/>
</dbReference>
<feature type="compositionally biased region" description="Polar residues" evidence="1">
    <location>
        <begin position="174"/>
        <end position="183"/>
    </location>
</feature>
<keyword evidence="3" id="KW-1185">Reference proteome</keyword>
<evidence type="ECO:0000313" key="2">
    <source>
        <dbReference type="EMBL" id="KAL3679515.1"/>
    </source>
</evidence>
<dbReference type="SUPFAM" id="SSF50249">
    <property type="entry name" value="Nucleic acid-binding proteins"/>
    <property type="match status" value="1"/>
</dbReference>
<dbReference type="Proteomes" id="UP001633002">
    <property type="component" value="Unassembled WGS sequence"/>
</dbReference>
<feature type="compositionally biased region" description="Polar residues" evidence="1">
    <location>
        <begin position="349"/>
        <end position="361"/>
    </location>
</feature>